<evidence type="ECO:0000313" key="7">
    <source>
        <dbReference type="EMBL" id="HGS87207.1"/>
    </source>
</evidence>
<feature type="transmembrane region" description="Helical" evidence="5">
    <location>
        <begin position="241"/>
        <end position="261"/>
    </location>
</feature>
<evidence type="ECO:0000259" key="6">
    <source>
        <dbReference type="PROSITE" id="PS50928"/>
    </source>
</evidence>
<dbReference type="EMBL" id="DSXR01000060">
    <property type="protein sequence ID" value="HGS87207.1"/>
    <property type="molecule type" value="Genomic_DNA"/>
</dbReference>
<dbReference type="Pfam" id="PF00528">
    <property type="entry name" value="BPD_transp_1"/>
    <property type="match status" value="2"/>
</dbReference>
<comment type="subcellular location">
    <subcellularLocation>
        <location evidence="5">Cell membrane</location>
        <topology evidence="5">Multi-pass membrane protein</topology>
    </subcellularLocation>
    <subcellularLocation>
        <location evidence="1">Membrane</location>
        <topology evidence="1">Multi-pass membrane protein</topology>
    </subcellularLocation>
</comment>
<dbReference type="Gene3D" id="1.10.3720.10">
    <property type="entry name" value="MetI-like"/>
    <property type="match status" value="2"/>
</dbReference>
<protein>
    <submittedName>
        <fullName evidence="7">ABC transporter permease subunit</fullName>
    </submittedName>
</protein>
<proteinExistence type="inferred from homology"/>
<feature type="transmembrane region" description="Helical" evidence="5">
    <location>
        <begin position="334"/>
        <end position="356"/>
    </location>
</feature>
<feature type="transmembrane region" description="Helical" evidence="5">
    <location>
        <begin position="486"/>
        <end position="508"/>
    </location>
</feature>
<feature type="transmembrane region" description="Helical" evidence="5">
    <location>
        <begin position="108"/>
        <end position="129"/>
    </location>
</feature>
<feature type="transmembrane region" description="Helical" evidence="5">
    <location>
        <begin position="440"/>
        <end position="465"/>
    </location>
</feature>
<feature type="transmembrane region" description="Helical" evidence="5">
    <location>
        <begin position="24"/>
        <end position="45"/>
    </location>
</feature>
<feature type="transmembrane region" description="Helical" evidence="5">
    <location>
        <begin position="65"/>
        <end position="88"/>
    </location>
</feature>
<dbReference type="AlphaFoldDB" id="A0A7C4Q1M3"/>
<evidence type="ECO:0000256" key="3">
    <source>
        <dbReference type="ARBA" id="ARBA00022989"/>
    </source>
</evidence>
<dbReference type="PANTHER" id="PTHR42744:SF1">
    <property type="entry name" value="BINDING-PROTEIN-DEPENDENT TRANSPORT SYSTEMS INNER MEMBRANE COMPONENT"/>
    <property type="match status" value="1"/>
</dbReference>
<comment type="caution">
    <text evidence="7">The sequence shown here is derived from an EMBL/GenBank/DDBJ whole genome shotgun (WGS) entry which is preliminary data.</text>
</comment>
<feature type="transmembrane region" description="Helical" evidence="5">
    <location>
        <begin position="544"/>
        <end position="564"/>
    </location>
</feature>
<keyword evidence="4 5" id="KW-0472">Membrane</keyword>
<keyword evidence="5" id="KW-0813">Transport</keyword>
<evidence type="ECO:0000256" key="2">
    <source>
        <dbReference type="ARBA" id="ARBA00022692"/>
    </source>
</evidence>
<evidence type="ECO:0000256" key="1">
    <source>
        <dbReference type="ARBA" id="ARBA00004141"/>
    </source>
</evidence>
<dbReference type="PANTHER" id="PTHR42744">
    <property type="entry name" value="BINDING-PROTEIN-DEPENDENT TRANSPORT SYSTEMS INNER MEMBRANE COMPONENT"/>
    <property type="match status" value="1"/>
</dbReference>
<dbReference type="GO" id="GO:0055085">
    <property type="term" value="P:transmembrane transport"/>
    <property type="evidence" value="ECO:0007669"/>
    <property type="project" value="InterPro"/>
</dbReference>
<feature type="transmembrane region" description="Helical" evidence="5">
    <location>
        <begin position="186"/>
        <end position="208"/>
    </location>
</feature>
<dbReference type="GO" id="GO:0005886">
    <property type="term" value="C:plasma membrane"/>
    <property type="evidence" value="ECO:0007669"/>
    <property type="project" value="UniProtKB-SubCell"/>
</dbReference>
<feature type="domain" description="ABC transmembrane type-1" evidence="6">
    <location>
        <begin position="373"/>
        <end position="563"/>
    </location>
</feature>
<feature type="transmembrane region" description="Helical" evidence="5">
    <location>
        <begin position="135"/>
        <end position="156"/>
    </location>
</feature>
<evidence type="ECO:0000256" key="4">
    <source>
        <dbReference type="ARBA" id="ARBA00023136"/>
    </source>
</evidence>
<feature type="domain" description="ABC transmembrane type-1" evidence="6">
    <location>
        <begin position="67"/>
        <end position="265"/>
    </location>
</feature>
<name>A0A7C4Q1M3_9CHLR</name>
<reference evidence="7" key="1">
    <citation type="journal article" date="2020" name="mSystems">
        <title>Genome- and Community-Level Interaction Insights into Carbon Utilization and Element Cycling Functions of Hydrothermarchaeota in Hydrothermal Sediment.</title>
        <authorList>
            <person name="Zhou Z."/>
            <person name="Liu Y."/>
            <person name="Xu W."/>
            <person name="Pan J."/>
            <person name="Luo Z.H."/>
            <person name="Li M."/>
        </authorList>
    </citation>
    <scope>NUCLEOTIDE SEQUENCE [LARGE SCALE GENOMIC DNA]</scope>
    <source>
        <strain evidence="7">SpSt-556</strain>
    </source>
</reference>
<sequence>MKKPQLTFRQNFDPQRSGLRSLQWVDWLVLIGIIVLIYAGVRLAANAPAVVTGREISLEPTRLPWYALFSILRMLGAYLLSVVFTLIYGRVAAYNRRAEKVMMPLLDVLQSVPILSFLPVVLLGLSAILPQNIAAELASVVLIFTSQVWNLTFAWYQSLTTIPKELREASAIFRLNSWLRFKNLELPFGMISLIWNSMMSWAGGWFFLMAAEIFTVGQRDFRLPGLGAYLHEASLQGDLQAVGYGLAALILVIVALDQLVWRPLIAWSDRFKVEMVESDNPPTSWFYSLMSSSRLARFLGERLFSPLNERVDRWLMRRFPVEQEERPPSRWQMWAGRLLAIAVLVLLGYGAIRAVLMLTQVDGSEWGQIGLGVVATAVRVGLALLIALLWTIPVGVLIGTNQRFASVVQPIVQVAASVPATALFPVLLLFILQLPGGLNLAAVLLMLMGTQWYLLFNVIAGANAIPQDLKYTTALLGLKGWQRWRTLILPALFPYLITGAITASGGAWNASIVAEYVTFSGKVQQTTGIGAVISHATDQGNYPLLLAGTLVMVVVVVLINRLVWRPLYRQAEEIYRME</sequence>
<accession>A0A7C4Q1M3</accession>
<dbReference type="InterPro" id="IPR000515">
    <property type="entry name" value="MetI-like"/>
</dbReference>
<dbReference type="CDD" id="cd06261">
    <property type="entry name" value="TM_PBP2"/>
    <property type="match status" value="2"/>
</dbReference>
<feature type="transmembrane region" description="Helical" evidence="5">
    <location>
        <begin position="411"/>
        <end position="434"/>
    </location>
</feature>
<comment type="similarity">
    <text evidence="5">Belongs to the binding-protein-dependent transport system permease family.</text>
</comment>
<dbReference type="PROSITE" id="PS50928">
    <property type="entry name" value="ABC_TM1"/>
    <property type="match status" value="2"/>
</dbReference>
<feature type="transmembrane region" description="Helical" evidence="5">
    <location>
        <begin position="376"/>
        <end position="399"/>
    </location>
</feature>
<keyword evidence="2 5" id="KW-0812">Transmembrane</keyword>
<dbReference type="SUPFAM" id="SSF161098">
    <property type="entry name" value="MetI-like"/>
    <property type="match status" value="2"/>
</dbReference>
<dbReference type="InterPro" id="IPR035906">
    <property type="entry name" value="MetI-like_sf"/>
</dbReference>
<keyword evidence="3 5" id="KW-1133">Transmembrane helix</keyword>
<evidence type="ECO:0000256" key="5">
    <source>
        <dbReference type="RuleBase" id="RU363032"/>
    </source>
</evidence>
<organism evidence="7">
    <name type="scientific">Bellilinea caldifistulae</name>
    <dbReference type="NCBI Taxonomy" id="360411"/>
    <lineage>
        <taxon>Bacteria</taxon>
        <taxon>Bacillati</taxon>
        <taxon>Chloroflexota</taxon>
        <taxon>Anaerolineae</taxon>
        <taxon>Anaerolineales</taxon>
        <taxon>Anaerolineaceae</taxon>
        <taxon>Bellilinea</taxon>
    </lineage>
</organism>
<gene>
    <name evidence="7" type="ORF">ENT17_06255</name>
</gene>